<reference evidence="1 2" key="1">
    <citation type="submission" date="2019-06" db="EMBL/GenBank/DDBJ databases">
        <authorList>
            <person name="Livingstone P."/>
            <person name="Whitworth D."/>
        </authorList>
    </citation>
    <scope>NUCLEOTIDE SEQUENCE [LARGE SCALE GENOMIC DNA]</scope>
    <source>
        <strain evidence="1 2">AM401</strain>
    </source>
</reference>
<keyword evidence="2" id="KW-1185">Reference proteome</keyword>
<protein>
    <submittedName>
        <fullName evidence="1">Uncharacterized protein</fullName>
    </submittedName>
</protein>
<dbReference type="Proteomes" id="UP000315369">
    <property type="component" value="Unassembled WGS sequence"/>
</dbReference>
<sequence length="92" mass="9717">MAKHDLPLGTLQYWLYKKRKKRGLRASELAAESVAAFLPLEVVASPAPQALKSFFEVATVGGLVLRFPVGADTAYVARLLATLASAGTAAST</sequence>
<dbReference type="EMBL" id="VIFM01000042">
    <property type="protein sequence ID" value="TQF15505.1"/>
    <property type="molecule type" value="Genomic_DNA"/>
</dbReference>
<proteinExistence type="predicted"/>
<evidence type="ECO:0000313" key="2">
    <source>
        <dbReference type="Proteomes" id="UP000315369"/>
    </source>
</evidence>
<evidence type="ECO:0000313" key="1">
    <source>
        <dbReference type="EMBL" id="TQF15505.1"/>
    </source>
</evidence>
<dbReference type="AlphaFoldDB" id="A0A540X2M3"/>
<comment type="caution">
    <text evidence="1">The sequence shown here is derived from an EMBL/GenBank/DDBJ whole genome shotgun (WGS) entry which is preliminary data.</text>
</comment>
<gene>
    <name evidence="1" type="ORF">FJV41_13375</name>
</gene>
<organism evidence="1 2">
    <name type="scientific">Myxococcus llanfairpwllgwyngyllgogerychwyrndrobwllllantysiliogogogochensis</name>
    <dbReference type="NCBI Taxonomy" id="2590453"/>
    <lineage>
        <taxon>Bacteria</taxon>
        <taxon>Pseudomonadati</taxon>
        <taxon>Myxococcota</taxon>
        <taxon>Myxococcia</taxon>
        <taxon>Myxococcales</taxon>
        <taxon>Cystobacterineae</taxon>
        <taxon>Myxococcaceae</taxon>
        <taxon>Myxococcus</taxon>
    </lineage>
</organism>
<accession>A0A540X2M3</accession>
<name>A0A540X2M3_9BACT</name>